<accession>A0AAV5UI85</accession>
<reference evidence="1" key="1">
    <citation type="submission" date="2023-10" db="EMBL/GenBank/DDBJ databases">
        <title>Genome assembly of Pristionchus species.</title>
        <authorList>
            <person name="Yoshida K."/>
            <person name="Sommer R.J."/>
        </authorList>
    </citation>
    <scope>NUCLEOTIDE SEQUENCE</scope>
    <source>
        <strain evidence="1">RS0144</strain>
    </source>
</reference>
<keyword evidence="2" id="KW-1185">Reference proteome</keyword>
<dbReference type="Proteomes" id="UP001432027">
    <property type="component" value="Unassembled WGS sequence"/>
</dbReference>
<dbReference type="AlphaFoldDB" id="A0AAV5UI85"/>
<name>A0AAV5UI85_9BILA</name>
<evidence type="ECO:0000313" key="1">
    <source>
        <dbReference type="EMBL" id="GMT05965.1"/>
    </source>
</evidence>
<organism evidence="1 2">
    <name type="scientific">Pristionchus entomophagus</name>
    <dbReference type="NCBI Taxonomy" id="358040"/>
    <lineage>
        <taxon>Eukaryota</taxon>
        <taxon>Metazoa</taxon>
        <taxon>Ecdysozoa</taxon>
        <taxon>Nematoda</taxon>
        <taxon>Chromadorea</taxon>
        <taxon>Rhabditida</taxon>
        <taxon>Rhabditina</taxon>
        <taxon>Diplogasteromorpha</taxon>
        <taxon>Diplogasteroidea</taxon>
        <taxon>Neodiplogasteridae</taxon>
        <taxon>Pristionchus</taxon>
    </lineage>
</organism>
<proteinExistence type="predicted"/>
<gene>
    <name evidence="1" type="ORF">PENTCL1PPCAC_28139</name>
</gene>
<feature type="non-terminal residue" evidence="1">
    <location>
        <position position="97"/>
    </location>
</feature>
<sequence>RWRAVRRSARAIPPSRRLSSLLARWRISSRLCLDMLKLLAEHSRTRRTQCRRTTKPAGNSFIERRNCQRHREYSRNLVRGRNWLEETMYCSSIDTVP</sequence>
<feature type="non-terminal residue" evidence="1">
    <location>
        <position position="1"/>
    </location>
</feature>
<evidence type="ECO:0000313" key="2">
    <source>
        <dbReference type="Proteomes" id="UP001432027"/>
    </source>
</evidence>
<evidence type="ECO:0008006" key="3">
    <source>
        <dbReference type="Google" id="ProtNLM"/>
    </source>
</evidence>
<protein>
    <recommendedName>
        <fullName evidence="3">Ribosomal protein</fullName>
    </recommendedName>
</protein>
<comment type="caution">
    <text evidence="1">The sequence shown here is derived from an EMBL/GenBank/DDBJ whole genome shotgun (WGS) entry which is preliminary data.</text>
</comment>
<dbReference type="EMBL" id="BTSX01000006">
    <property type="protein sequence ID" value="GMT05965.1"/>
    <property type="molecule type" value="Genomic_DNA"/>
</dbReference>